<dbReference type="SMART" id="SM00672">
    <property type="entry name" value="CAP10"/>
    <property type="match status" value="1"/>
</dbReference>
<comment type="caution">
    <text evidence="3">The sequence shown here is derived from an EMBL/GenBank/DDBJ whole genome shotgun (WGS) entry which is preliminary data.</text>
</comment>
<dbReference type="EMBL" id="JBBPBM010000010">
    <property type="protein sequence ID" value="KAK8565829.1"/>
    <property type="molecule type" value="Genomic_DNA"/>
</dbReference>
<keyword evidence="1" id="KW-1133">Transmembrane helix</keyword>
<dbReference type="InterPro" id="IPR006598">
    <property type="entry name" value="CAP10"/>
</dbReference>
<accession>A0ABR2EUY2</accession>
<keyword evidence="1" id="KW-0472">Membrane</keyword>
<dbReference type="Proteomes" id="UP001472677">
    <property type="component" value="Unassembled WGS sequence"/>
</dbReference>
<dbReference type="PANTHER" id="PTHR12203:SF85">
    <property type="entry name" value="GLYCOSYLTRANSFERASE FAMILY 90 PROTEIN"/>
    <property type="match status" value="1"/>
</dbReference>
<feature type="transmembrane region" description="Helical" evidence="1">
    <location>
        <begin position="29"/>
        <end position="54"/>
    </location>
</feature>
<gene>
    <name evidence="3" type="ORF">V6N12_059378</name>
</gene>
<organism evidence="3 4">
    <name type="scientific">Hibiscus sabdariffa</name>
    <name type="common">roselle</name>
    <dbReference type="NCBI Taxonomy" id="183260"/>
    <lineage>
        <taxon>Eukaryota</taxon>
        <taxon>Viridiplantae</taxon>
        <taxon>Streptophyta</taxon>
        <taxon>Embryophyta</taxon>
        <taxon>Tracheophyta</taxon>
        <taxon>Spermatophyta</taxon>
        <taxon>Magnoliopsida</taxon>
        <taxon>eudicotyledons</taxon>
        <taxon>Gunneridae</taxon>
        <taxon>Pentapetalae</taxon>
        <taxon>rosids</taxon>
        <taxon>malvids</taxon>
        <taxon>Malvales</taxon>
        <taxon>Malvaceae</taxon>
        <taxon>Malvoideae</taxon>
        <taxon>Hibiscus</taxon>
    </lineage>
</organism>
<evidence type="ECO:0000313" key="4">
    <source>
        <dbReference type="Proteomes" id="UP001472677"/>
    </source>
</evidence>
<dbReference type="InterPro" id="IPR051091">
    <property type="entry name" value="O-Glucosyltr/Glycosyltrsf_90"/>
</dbReference>
<dbReference type="PANTHER" id="PTHR12203">
    <property type="entry name" value="KDEL LYS-ASP-GLU-LEU CONTAINING - RELATED"/>
    <property type="match status" value="1"/>
</dbReference>
<keyword evidence="4" id="KW-1185">Reference proteome</keyword>
<evidence type="ECO:0000256" key="1">
    <source>
        <dbReference type="SAM" id="Phobius"/>
    </source>
</evidence>
<evidence type="ECO:0000313" key="3">
    <source>
        <dbReference type="EMBL" id="KAK8565829.1"/>
    </source>
</evidence>
<name>A0ABR2EUY2_9ROSI</name>
<dbReference type="Pfam" id="PF05686">
    <property type="entry name" value="Glyco_transf_90"/>
    <property type="match status" value="2"/>
</dbReference>
<feature type="domain" description="Glycosyl transferase CAP10" evidence="2">
    <location>
        <begin position="175"/>
        <end position="393"/>
    </location>
</feature>
<reference evidence="3 4" key="1">
    <citation type="journal article" date="2024" name="G3 (Bethesda)">
        <title>Genome assembly of Hibiscus sabdariffa L. provides insights into metabolisms of medicinal natural products.</title>
        <authorList>
            <person name="Kim T."/>
        </authorList>
    </citation>
    <scope>NUCLEOTIDE SEQUENCE [LARGE SCALE GENOMIC DNA]</scope>
    <source>
        <strain evidence="3">TK-2024</strain>
        <tissue evidence="3">Old leaves</tissue>
    </source>
</reference>
<sequence>MAEPVKVFHGDEVIQGCFSKVGLGRLKGFVTTTTTTFIVFFFFFLVVIGALFWLDIPIIRGSPFSFTSEVHHERIPFPLICSDSGSVNHTSVFNPKGLSAKTCPDYFRWIHQDLKPWEASGITRDVIKRGIPSADFRLVIVNGTAYVDRYRPSYQTRDLFTLWGILQLLRLYPGKVPDLDLLFYCGDSTVIMKNDYKGLFAKLSPPPPVFHYCGQKAALDIIFPDWTFWGWLEGAITSRDRSHLMRCNLSRKHDWNVRVYLQDWGKEIGEGFKHSNLEDQCTHRYKIYAEGVTWSVSEKYILACDSMTLMIKPRYYDFFSRSLVPMRHFWPIRRKNKCKQLKFAVDWGNNHTHEAQAIRTAGSKFIEEMVAMRNVYDYMFHLLNEYSKLLKFKPTIPLNAQRLCAETSEQGLAREFMLQSMVKSPSDELPCALPPPAEPQDIQASLDVRKNITTKQVEKQT</sequence>
<proteinExistence type="predicted"/>
<evidence type="ECO:0000259" key="2">
    <source>
        <dbReference type="SMART" id="SM00672"/>
    </source>
</evidence>
<protein>
    <recommendedName>
        <fullName evidence="2">Glycosyl transferase CAP10 domain-containing protein</fullName>
    </recommendedName>
</protein>
<keyword evidence="1" id="KW-0812">Transmembrane</keyword>